<organism evidence="1 2">
    <name type="scientific">Thalassolituus pacificus</name>
    <dbReference type="NCBI Taxonomy" id="2975440"/>
    <lineage>
        <taxon>Bacteria</taxon>
        <taxon>Pseudomonadati</taxon>
        <taxon>Pseudomonadota</taxon>
        <taxon>Gammaproteobacteria</taxon>
        <taxon>Oceanospirillales</taxon>
        <taxon>Oceanospirillaceae</taxon>
        <taxon>Thalassolituus</taxon>
    </lineage>
</organism>
<dbReference type="PANTHER" id="PTHR33835">
    <property type="entry name" value="YALI0C07656P"/>
    <property type="match status" value="1"/>
</dbReference>
<dbReference type="Proteomes" id="UP001147830">
    <property type="component" value="Unassembled WGS sequence"/>
</dbReference>
<keyword evidence="2" id="KW-1185">Reference proteome</keyword>
<proteinExistence type="predicted"/>
<comment type="caution">
    <text evidence="1">The sequence shown here is derived from an EMBL/GenBank/DDBJ whole genome shotgun (WGS) entry which is preliminary data.</text>
</comment>
<dbReference type="InterPro" id="IPR036866">
    <property type="entry name" value="RibonucZ/Hydroxyglut_hydro"/>
</dbReference>
<reference evidence="1" key="1">
    <citation type="journal article" date="2022" name="Front. Microbiol.">
        <title>Genome-based taxonomic rearrangement of Oceanobacter-related bacteria including the description of Thalassolituus hydrocarbonoclasticus sp. nov. and Thalassolituus pacificus sp. nov. and emended description of the genus Thalassolituus.</title>
        <authorList>
            <person name="Dong C."/>
            <person name="Wei L."/>
            <person name="Wang J."/>
            <person name="Lai Q."/>
            <person name="Huang Z."/>
            <person name="Shao Z."/>
        </authorList>
    </citation>
    <scope>NUCLEOTIDE SEQUENCE</scope>
    <source>
        <strain evidence="1">59MF3M-4</strain>
    </source>
</reference>
<evidence type="ECO:0000313" key="2">
    <source>
        <dbReference type="Proteomes" id="UP001147830"/>
    </source>
</evidence>
<dbReference type="SUPFAM" id="SSF56281">
    <property type="entry name" value="Metallo-hydrolase/oxidoreductase"/>
    <property type="match status" value="1"/>
</dbReference>
<protein>
    <submittedName>
        <fullName evidence="1">DUF4336 domain-containing protein</fullName>
    </submittedName>
</protein>
<dbReference type="PANTHER" id="PTHR33835:SF1">
    <property type="entry name" value="METALLO-BETA-LACTAMASE DOMAIN-CONTAINING PROTEIN"/>
    <property type="match status" value="1"/>
</dbReference>
<evidence type="ECO:0000313" key="1">
    <source>
        <dbReference type="EMBL" id="MCT7358497.1"/>
    </source>
</evidence>
<sequence length="235" mass="26926">MNNLADNTWSFDGEAVPFFTLPYTTRMTVIRLSCGSLWVHSPIRLNEALKQQIDQLGPVRYLIAPNQLHHLFLPQWQQQYPDTQLFGTQGVQDKRPDIRFDGIFTPGFTAPWQDEIQQLLFTGSAVMEEAVFFHKASKILIVTDLIENFAPQSFTPLKRLLAKAAGILAPNGKMPADWRLSFLFHKAEARAHMQRIIGWQPEKISMAHGLIIEKDAVAFLHRSFSWLNLKQEDVQ</sequence>
<dbReference type="EMBL" id="JAOANI010000014">
    <property type="protein sequence ID" value="MCT7358497.1"/>
    <property type="molecule type" value="Genomic_DNA"/>
</dbReference>
<reference evidence="1" key="2">
    <citation type="submission" date="2022-08" db="EMBL/GenBank/DDBJ databases">
        <authorList>
            <person name="Dong C."/>
        </authorList>
    </citation>
    <scope>NUCLEOTIDE SEQUENCE</scope>
    <source>
        <strain evidence="1">59MF3M-4</strain>
    </source>
</reference>
<name>A0A9X2WF00_9GAMM</name>
<dbReference type="AlphaFoldDB" id="A0A9X2WF00"/>
<dbReference type="InterPro" id="IPR025638">
    <property type="entry name" value="DUF4336"/>
</dbReference>
<accession>A0A9X2WF00</accession>
<gene>
    <name evidence="1" type="ORF">NYR02_05615</name>
</gene>
<dbReference type="Pfam" id="PF14234">
    <property type="entry name" value="DUF4336"/>
    <property type="match status" value="1"/>
</dbReference>
<dbReference type="RefSeq" id="WP_260975404.1">
    <property type="nucleotide sequence ID" value="NZ_JAOANI010000014.1"/>
</dbReference>